<name>A0A125YA55_BACC3</name>
<dbReference type="SUPFAM" id="SSF63520">
    <property type="entry name" value="PTS-regulatory domain, PRD"/>
    <property type="match status" value="1"/>
</dbReference>
<dbReference type="GO" id="GO:0006355">
    <property type="term" value="P:regulation of DNA-templated transcription"/>
    <property type="evidence" value="ECO:0007669"/>
    <property type="project" value="InterPro"/>
</dbReference>
<sequence length="475" mass="55562">MLTPISIEKEHIRLINLLHFINEQNRWFTIKELSDYLQVADKTVRKYLKLLEDEIPPSWNLLVQKGKGIYLKKPLNESLSFVESKILRKSLNLQICEELVFKKNSMQSLAQKLHLQVGALYPIINQINYDIQSSHLNIKKKPLEISGREQDVRVFMLRLYCNIPNDYWPFPYINKQNITDLINKMEKILNVQMYTYSKHKLCVLFAITISRLLSGNTIDNVSGLILVNKNDDHYKTVASITSELQNSFGVTLHETEISFLALALLLSLGNSITTDSNKTLTSYKKTIMPLAKEITKGIEHKLQLGINYDESFLTYVVLIIKKALDKNFIQYYNYNIKFIRHIKQRHPNTFNTIQECISNLNYTVYSHFDCYEISLLTMHFETQRMLFKNNPKKIYVYTSQGCIHREYISALLEKRYNGLIKIVRNTIINLTNESLQDMEIDIIISNVNLPIKNIPIVQISEFPTERDFHEIKKII</sequence>
<evidence type="ECO:0000256" key="4">
    <source>
        <dbReference type="ARBA" id="ARBA00023163"/>
    </source>
</evidence>
<keyword evidence="2" id="KW-0805">Transcription regulation</keyword>
<dbReference type="GeneID" id="45025503"/>
<dbReference type="AlphaFoldDB" id="A0A125YA55"/>
<dbReference type="SMR" id="A0A125YA55"/>
<dbReference type="KEGG" id="bcx:BCA_A0135"/>
<protein>
    <submittedName>
        <fullName evidence="6">Anthrax toxin expression trans-acting positive regulator</fullName>
    </submittedName>
</protein>
<evidence type="ECO:0000256" key="1">
    <source>
        <dbReference type="ARBA" id="ARBA00022737"/>
    </source>
</evidence>
<feature type="domain" description="PRD" evidence="5">
    <location>
        <begin position="282"/>
        <end position="390"/>
    </location>
</feature>
<dbReference type="PROSITE" id="PS51372">
    <property type="entry name" value="PRD_2"/>
    <property type="match status" value="2"/>
</dbReference>
<evidence type="ECO:0000259" key="5">
    <source>
        <dbReference type="PROSITE" id="PS51372"/>
    </source>
</evidence>
<keyword evidence="6" id="KW-0614">Plasmid</keyword>
<dbReference type="InterPro" id="IPR036388">
    <property type="entry name" value="WH-like_DNA-bd_sf"/>
</dbReference>
<dbReference type="PANTHER" id="PTHR30185">
    <property type="entry name" value="CRYPTIC BETA-GLUCOSIDE BGL OPERON ANTITERMINATOR"/>
    <property type="match status" value="1"/>
</dbReference>
<evidence type="ECO:0000256" key="2">
    <source>
        <dbReference type="ARBA" id="ARBA00023015"/>
    </source>
</evidence>
<dbReference type="InterPro" id="IPR036634">
    <property type="entry name" value="PRD_sf"/>
</dbReference>
<dbReference type="EMBL" id="CP001406">
    <property type="protein sequence ID" value="ACO25795.1"/>
    <property type="molecule type" value="Genomic_DNA"/>
</dbReference>
<gene>
    <name evidence="6" type="primary">atxA</name>
    <name evidence="6" type="ordered locus">BCA_A0135</name>
</gene>
<evidence type="ECO:0000313" key="7">
    <source>
        <dbReference type="Proteomes" id="UP000002210"/>
    </source>
</evidence>
<dbReference type="RefSeq" id="WP_000957312.1">
    <property type="nucleotide sequence ID" value="NC_012473.1"/>
</dbReference>
<proteinExistence type="predicted"/>
<dbReference type="Proteomes" id="UP000002210">
    <property type="component" value="Plasmid p03BB102_179"/>
</dbReference>
<dbReference type="InterPro" id="IPR007737">
    <property type="entry name" value="Mga_HTH"/>
</dbReference>
<evidence type="ECO:0000256" key="3">
    <source>
        <dbReference type="ARBA" id="ARBA00023159"/>
    </source>
</evidence>
<dbReference type="Gene3D" id="1.10.1790.10">
    <property type="entry name" value="PRD domain"/>
    <property type="match status" value="2"/>
</dbReference>
<keyword evidence="3" id="KW-0010">Activator</keyword>
<dbReference type="PATRIC" id="fig|572264.18.peg.5509"/>
<dbReference type="Pfam" id="PF05043">
    <property type="entry name" value="Mga"/>
    <property type="match status" value="1"/>
</dbReference>
<accession>A0A125YA55</accession>
<geneLocation type="plasmid" evidence="6 7">
    <name>p03BB102_179</name>
</geneLocation>
<dbReference type="InterPro" id="IPR011608">
    <property type="entry name" value="PRD"/>
</dbReference>
<dbReference type="Gene3D" id="3.40.50.2300">
    <property type="match status" value="1"/>
</dbReference>
<evidence type="ECO:0000313" key="6">
    <source>
        <dbReference type="EMBL" id="ACO25795.1"/>
    </source>
</evidence>
<reference evidence="6 7" key="1">
    <citation type="submission" date="2009-02" db="EMBL/GenBank/DDBJ databases">
        <title>Genome sequence of Bacillus cereus 03BB102.</title>
        <authorList>
            <person name="Dodson R.J."/>
            <person name="Jackson P."/>
            <person name="Munk A.C."/>
            <person name="Brettin T."/>
            <person name="Bruce D."/>
            <person name="Detter C."/>
            <person name="Tapia R."/>
            <person name="Han C."/>
            <person name="Sutton G."/>
            <person name="Sims D."/>
        </authorList>
    </citation>
    <scope>NUCLEOTIDE SEQUENCE [LARGE SCALE GENOMIC DNA]</scope>
    <source>
        <strain evidence="6 7">03BB102</strain>
        <plasmid evidence="7">Plasmid p03BB102_179</plasmid>
    </source>
</reference>
<organism evidence="6 7">
    <name type="scientific">Bacillus cereus (strain 03BB102)</name>
    <dbReference type="NCBI Taxonomy" id="572264"/>
    <lineage>
        <taxon>Bacteria</taxon>
        <taxon>Bacillati</taxon>
        <taxon>Bacillota</taxon>
        <taxon>Bacilli</taxon>
        <taxon>Bacillales</taxon>
        <taxon>Bacillaceae</taxon>
        <taxon>Bacillus</taxon>
        <taxon>Bacillus cereus group</taxon>
    </lineage>
</organism>
<feature type="domain" description="PRD" evidence="5">
    <location>
        <begin position="169"/>
        <end position="274"/>
    </location>
</feature>
<dbReference type="Pfam" id="PF00874">
    <property type="entry name" value="PRD"/>
    <property type="match status" value="2"/>
</dbReference>
<dbReference type="Gene3D" id="1.10.10.10">
    <property type="entry name" value="Winged helix-like DNA-binding domain superfamily/Winged helix DNA-binding domain"/>
    <property type="match status" value="1"/>
</dbReference>
<keyword evidence="1" id="KW-0677">Repeat</keyword>
<keyword evidence="4" id="KW-0804">Transcription</keyword>
<dbReference type="PANTHER" id="PTHR30185:SF18">
    <property type="entry name" value="TRANSCRIPTIONAL REGULATOR MTLR"/>
    <property type="match status" value="1"/>
</dbReference>
<dbReference type="InterPro" id="IPR050661">
    <property type="entry name" value="BglG_antiterminators"/>
</dbReference>